<dbReference type="Pfam" id="PF20432">
    <property type="entry name" value="Xre-like-HTH"/>
    <property type="match status" value="1"/>
</dbReference>
<dbReference type="KEGG" id="xyk:GT347_07670"/>
<dbReference type="RefSeq" id="WP_160551400.1">
    <property type="nucleotide sequence ID" value="NZ_CP047650.1"/>
</dbReference>
<dbReference type="AlphaFoldDB" id="A0A857J3R5"/>
<sequence length="189" mass="20488">MNVNEMVFQSPEASDFRASIDDRPPEISAELKKRYSALIASSGPHLVIALEMLGGRDVFSHIPESLLDVHRWVSHGMPSASILHLAQAMEPLSSNALSEALGISLRTLHRKKGAQGDTLSVAQGGRTFKFAEVVAKASVVLGNRETAVQWLTSPAMGLDRQKPIDLLATPMGTQLVEELLGRIEYGVYA</sequence>
<proteinExistence type="predicted"/>
<protein>
    <submittedName>
        <fullName evidence="3">DUF2384 domain-containing protein</fullName>
    </submittedName>
</protein>
<gene>
    <name evidence="3" type="ORF">GT347_07670</name>
</gene>
<dbReference type="Pfam" id="PF09722">
    <property type="entry name" value="Xre_MbcA_ParS_C"/>
    <property type="match status" value="1"/>
</dbReference>
<feature type="domain" description="Antitoxin Xre-like helix-turn-helix" evidence="2">
    <location>
        <begin position="73"/>
        <end position="131"/>
    </location>
</feature>
<dbReference type="EMBL" id="CP047650">
    <property type="protein sequence ID" value="QHI97883.1"/>
    <property type="molecule type" value="Genomic_DNA"/>
</dbReference>
<dbReference type="InterPro" id="IPR024467">
    <property type="entry name" value="Xre/MbcA/ParS-like_toxin-bd"/>
</dbReference>
<evidence type="ECO:0000259" key="1">
    <source>
        <dbReference type="Pfam" id="PF09722"/>
    </source>
</evidence>
<dbReference type="NCBIfam" id="TIGR02293">
    <property type="entry name" value="TAS_TIGR02293"/>
    <property type="match status" value="1"/>
</dbReference>
<reference evidence="3 4" key="1">
    <citation type="submission" date="2020-01" db="EMBL/GenBank/DDBJ databases">
        <title>Genome sequencing of strain KACC 21265.</title>
        <authorList>
            <person name="Heo J."/>
            <person name="Kim S.-J."/>
            <person name="Kim J.-S."/>
            <person name="Hong S.-B."/>
            <person name="Kwon S.-W."/>
        </authorList>
    </citation>
    <scope>NUCLEOTIDE SEQUENCE [LARGE SCALE GENOMIC DNA]</scope>
    <source>
        <strain evidence="3 4">KACC 21265</strain>
    </source>
</reference>
<name>A0A857J3R5_9BURK</name>
<organism evidence="3 4">
    <name type="scientific">Xylophilus rhododendri</name>
    <dbReference type="NCBI Taxonomy" id="2697032"/>
    <lineage>
        <taxon>Bacteria</taxon>
        <taxon>Pseudomonadati</taxon>
        <taxon>Pseudomonadota</taxon>
        <taxon>Betaproteobacteria</taxon>
        <taxon>Burkholderiales</taxon>
        <taxon>Xylophilus</taxon>
    </lineage>
</organism>
<evidence type="ECO:0000313" key="4">
    <source>
        <dbReference type="Proteomes" id="UP000464787"/>
    </source>
</evidence>
<keyword evidence="4" id="KW-1185">Reference proteome</keyword>
<dbReference type="InterPro" id="IPR011979">
    <property type="entry name" value="Antitox_Xre"/>
</dbReference>
<feature type="domain" description="Antitoxin Xre/MbcA/ParS-like toxin-binding" evidence="1">
    <location>
        <begin position="140"/>
        <end position="186"/>
    </location>
</feature>
<evidence type="ECO:0000259" key="2">
    <source>
        <dbReference type="Pfam" id="PF20432"/>
    </source>
</evidence>
<dbReference type="Proteomes" id="UP000464787">
    <property type="component" value="Chromosome"/>
</dbReference>
<accession>A0A857J3R5</accession>
<evidence type="ECO:0000313" key="3">
    <source>
        <dbReference type="EMBL" id="QHI97883.1"/>
    </source>
</evidence>
<dbReference type="InterPro" id="IPR046847">
    <property type="entry name" value="Xre-like_HTH"/>
</dbReference>
<dbReference type="GO" id="GO:0003677">
    <property type="term" value="F:DNA binding"/>
    <property type="evidence" value="ECO:0007669"/>
    <property type="project" value="InterPro"/>
</dbReference>